<organism evidence="2 3">
    <name type="scientific">Schizophyllum amplum</name>
    <dbReference type="NCBI Taxonomy" id="97359"/>
    <lineage>
        <taxon>Eukaryota</taxon>
        <taxon>Fungi</taxon>
        <taxon>Dikarya</taxon>
        <taxon>Basidiomycota</taxon>
        <taxon>Agaricomycotina</taxon>
        <taxon>Agaricomycetes</taxon>
        <taxon>Agaricomycetidae</taxon>
        <taxon>Agaricales</taxon>
        <taxon>Schizophyllaceae</taxon>
        <taxon>Schizophyllum</taxon>
    </lineage>
</organism>
<keyword evidence="3" id="KW-1185">Reference proteome</keyword>
<protein>
    <submittedName>
        <fullName evidence="2">Uncharacterized protein</fullName>
    </submittedName>
</protein>
<dbReference type="AlphaFoldDB" id="A0A550BT24"/>
<feature type="region of interest" description="Disordered" evidence="1">
    <location>
        <begin position="143"/>
        <end position="162"/>
    </location>
</feature>
<evidence type="ECO:0000313" key="2">
    <source>
        <dbReference type="EMBL" id="TRM55676.1"/>
    </source>
</evidence>
<evidence type="ECO:0000256" key="1">
    <source>
        <dbReference type="SAM" id="MobiDB-lite"/>
    </source>
</evidence>
<proteinExistence type="predicted"/>
<dbReference type="Proteomes" id="UP000320762">
    <property type="component" value="Unassembled WGS sequence"/>
</dbReference>
<feature type="compositionally biased region" description="Basic residues" evidence="1">
    <location>
        <begin position="143"/>
        <end position="155"/>
    </location>
</feature>
<reference evidence="2 3" key="1">
    <citation type="journal article" date="2019" name="New Phytol.">
        <title>Comparative genomics reveals unique wood-decay strategies and fruiting body development in the Schizophyllaceae.</title>
        <authorList>
            <person name="Almasi E."/>
            <person name="Sahu N."/>
            <person name="Krizsan K."/>
            <person name="Balint B."/>
            <person name="Kovacs G.M."/>
            <person name="Kiss B."/>
            <person name="Cseklye J."/>
            <person name="Drula E."/>
            <person name="Henrissat B."/>
            <person name="Nagy I."/>
            <person name="Chovatia M."/>
            <person name="Adam C."/>
            <person name="LaButti K."/>
            <person name="Lipzen A."/>
            <person name="Riley R."/>
            <person name="Grigoriev I.V."/>
            <person name="Nagy L.G."/>
        </authorList>
    </citation>
    <scope>NUCLEOTIDE SEQUENCE [LARGE SCALE GENOMIC DNA]</scope>
    <source>
        <strain evidence="2 3">NL-1724</strain>
    </source>
</reference>
<dbReference type="EMBL" id="VDMD01000104">
    <property type="protein sequence ID" value="TRM55676.1"/>
    <property type="molecule type" value="Genomic_DNA"/>
</dbReference>
<gene>
    <name evidence="2" type="ORF">BD626DRAFT_39039</name>
</gene>
<accession>A0A550BT24</accession>
<name>A0A550BT24_9AGAR</name>
<sequence>MSQHPGCVNNHSYELLDDRPSSPAFPPHALSSMPRPRTPTLRVRMTLPHFSARLGRFNLMVWEREWFLYASGRGVCAFVGSWGPQIRSRCPSPFFFARADNGPQDPFPRHRRCKSRWRAVPVISHPQQDLDPSASIHMAASLRHRPHRSRRRHQGNARMGPACLPGMLHGVAQKPMSLLYAVMRSNTGRSHPNRRPCSSCWRAMLSISPRP</sequence>
<comment type="caution">
    <text evidence="2">The sequence shown here is derived from an EMBL/GenBank/DDBJ whole genome shotgun (WGS) entry which is preliminary data.</text>
</comment>
<evidence type="ECO:0000313" key="3">
    <source>
        <dbReference type="Proteomes" id="UP000320762"/>
    </source>
</evidence>